<reference evidence="1 2" key="1">
    <citation type="submission" date="2020-08" db="EMBL/GenBank/DDBJ databases">
        <title>Genomic Encyclopedia of Type Strains, Phase IV (KMG-IV): sequencing the most valuable type-strain genomes for metagenomic binning, comparative biology and taxonomic classification.</title>
        <authorList>
            <person name="Goeker M."/>
        </authorList>
    </citation>
    <scope>NUCLEOTIDE SEQUENCE [LARGE SCALE GENOMIC DNA]</scope>
    <source>
        <strain evidence="1 2">DSM 29348</strain>
    </source>
</reference>
<dbReference type="Gene3D" id="3.10.450.50">
    <property type="match status" value="1"/>
</dbReference>
<dbReference type="AlphaFoldDB" id="A0A7W6DFE7"/>
<name>A0A7W6DFE7_9SPHN</name>
<dbReference type="InterPro" id="IPR032710">
    <property type="entry name" value="NTF2-like_dom_sf"/>
</dbReference>
<evidence type="ECO:0000313" key="2">
    <source>
        <dbReference type="Proteomes" id="UP000552757"/>
    </source>
</evidence>
<dbReference type="RefSeq" id="WP_183955380.1">
    <property type="nucleotide sequence ID" value="NZ_JACIEB010000004.1"/>
</dbReference>
<dbReference type="GO" id="GO:0016853">
    <property type="term" value="F:isomerase activity"/>
    <property type="evidence" value="ECO:0007669"/>
    <property type="project" value="UniProtKB-KW"/>
</dbReference>
<dbReference type="Proteomes" id="UP000552757">
    <property type="component" value="Unassembled WGS sequence"/>
</dbReference>
<comment type="caution">
    <text evidence="1">The sequence shown here is derived from an EMBL/GenBank/DDBJ whole genome shotgun (WGS) entry which is preliminary data.</text>
</comment>
<proteinExistence type="predicted"/>
<organism evidence="1 2">
    <name type="scientific">Sphingobium fontiphilum</name>
    <dbReference type="NCBI Taxonomy" id="944425"/>
    <lineage>
        <taxon>Bacteria</taxon>
        <taxon>Pseudomonadati</taxon>
        <taxon>Pseudomonadota</taxon>
        <taxon>Alphaproteobacteria</taxon>
        <taxon>Sphingomonadales</taxon>
        <taxon>Sphingomonadaceae</taxon>
        <taxon>Sphingobium</taxon>
    </lineage>
</organism>
<keyword evidence="2" id="KW-1185">Reference proteome</keyword>
<protein>
    <submittedName>
        <fullName evidence="1">Ketosteroid isomerase-like protein</fullName>
    </submittedName>
</protein>
<dbReference type="SUPFAM" id="SSF54427">
    <property type="entry name" value="NTF2-like"/>
    <property type="match status" value="1"/>
</dbReference>
<dbReference type="EMBL" id="JACIEB010000004">
    <property type="protein sequence ID" value="MBB3982300.1"/>
    <property type="molecule type" value="Genomic_DNA"/>
</dbReference>
<accession>A0A7W6DFE7</accession>
<evidence type="ECO:0000313" key="1">
    <source>
        <dbReference type="EMBL" id="MBB3982300.1"/>
    </source>
</evidence>
<keyword evidence="1" id="KW-0413">Isomerase</keyword>
<sequence>MTAEGNRVAVESESEFHFPERIYRNNHHDLVFIEGEQIKRVMEYLDPRAYAGEI</sequence>
<gene>
    <name evidence="1" type="ORF">GGR44_001963</name>
</gene>